<dbReference type="PANTHER" id="PTHR47154">
    <property type="entry name" value="G-PROTEIN COUPLED RECEPTOR MTH-RELATED"/>
    <property type="match status" value="1"/>
</dbReference>
<sequence length="461" mass="52514">MYAVIICIFVVLYTTVVKSQCPSSLKVNITDGITGENYILHDGIVYVLGQYEIIDDAIWGCPCSVKPCIRKCCPDNEELTKDSQDRTQCVSSNYTLDVKVYDGTHPVKEQVDFFTIHGAQCSDDSTIVVSTKFYIQKNGYFFDDNAIYYPPDSYCLDYYNGVMIALICVKPLKTSYWALIIDINVILSTICFIVTAIMYRLILTDNIILKKCIISFSSSMCLVFISLIIMNVQANASACKIFGFSFLTLTVFSFFWLPISCIELFYLVLVPFENRQKECRWYYYIGVSSALSICILAVSLFSGQFGVPDIPDTFIRHPSSCKYDVGFNLITTKWIQKNDNQEEVRNTYYWIQNRNNYKFMCRTYMVIIFASLLWCAHLFYDKDSSQLPLDVLEAALGILTLAALVLNKYTRREISNLYRKKPTVAAHSIPLNSMATPATPDVESNPFFPNNHANNAGENNR</sequence>
<dbReference type="PANTHER" id="PTHR47154:SF2">
    <property type="entry name" value="G-PROTEIN COUPLED RECEPTOR MTH-RELATED"/>
    <property type="match status" value="1"/>
</dbReference>
<evidence type="ECO:0000256" key="10">
    <source>
        <dbReference type="SAM" id="SignalP"/>
    </source>
</evidence>
<accession>A0A834MJK0</accession>
<organism evidence="12 13">
    <name type="scientific">Rhynchophorus ferrugineus</name>
    <name type="common">Red palm weevil</name>
    <name type="synonym">Curculio ferrugineus</name>
    <dbReference type="NCBI Taxonomy" id="354439"/>
    <lineage>
        <taxon>Eukaryota</taxon>
        <taxon>Metazoa</taxon>
        <taxon>Ecdysozoa</taxon>
        <taxon>Arthropoda</taxon>
        <taxon>Hexapoda</taxon>
        <taxon>Insecta</taxon>
        <taxon>Pterygota</taxon>
        <taxon>Neoptera</taxon>
        <taxon>Endopterygota</taxon>
        <taxon>Coleoptera</taxon>
        <taxon>Polyphaga</taxon>
        <taxon>Cucujiformia</taxon>
        <taxon>Curculionidae</taxon>
        <taxon>Dryophthorinae</taxon>
        <taxon>Rhynchophorus</taxon>
    </lineage>
</organism>
<keyword evidence="7" id="KW-0675">Receptor</keyword>
<comment type="similarity">
    <text evidence="2">Belongs to the G-protein coupled receptor 2 family. Mth subfamily.</text>
</comment>
<dbReference type="OrthoDB" id="6767429at2759"/>
<dbReference type="AlphaFoldDB" id="A0A834MJK0"/>
<dbReference type="InterPro" id="IPR036272">
    <property type="entry name" value="Methuselah_N_sf"/>
</dbReference>
<evidence type="ECO:0000256" key="9">
    <source>
        <dbReference type="SAM" id="Phobius"/>
    </source>
</evidence>
<evidence type="ECO:0000256" key="8">
    <source>
        <dbReference type="ARBA" id="ARBA00023224"/>
    </source>
</evidence>
<dbReference type="GO" id="GO:0012505">
    <property type="term" value="C:endomembrane system"/>
    <property type="evidence" value="ECO:0007669"/>
    <property type="project" value="UniProtKB-SubCell"/>
</dbReference>
<evidence type="ECO:0000313" key="13">
    <source>
        <dbReference type="Proteomes" id="UP000625711"/>
    </source>
</evidence>
<dbReference type="InterPro" id="IPR051384">
    <property type="entry name" value="Mth_GPCR"/>
</dbReference>
<feature type="transmembrane region" description="Helical" evidence="9">
    <location>
        <begin position="387"/>
        <end position="406"/>
    </location>
</feature>
<dbReference type="GO" id="GO:0005886">
    <property type="term" value="C:plasma membrane"/>
    <property type="evidence" value="ECO:0007669"/>
    <property type="project" value="TreeGrafter"/>
</dbReference>
<feature type="chain" id="PRO_5032407087" description="Methuselah N-terminal domain-containing protein" evidence="10">
    <location>
        <begin position="20"/>
        <end position="461"/>
    </location>
</feature>
<dbReference type="InterPro" id="IPR010596">
    <property type="entry name" value="Methuselah_N_dom"/>
</dbReference>
<evidence type="ECO:0000256" key="1">
    <source>
        <dbReference type="ARBA" id="ARBA00004127"/>
    </source>
</evidence>
<evidence type="ECO:0000256" key="2">
    <source>
        <dbReference type="ARBA" id="ARBA00008979"/>
    </source>
</evidence>
<evidence type="ECO:0000256" key="4">
    <source>
        <dbReference type="ARBA" id="ARBA00022729"/>
    </source>
</evidence>
<feature type="transmembrane region" description="Helical" evidence="9">
    <location>
        <begin position="176"/>
        <end position="201"/>
    </location>
</feature>
<evidence type="ECO:0000256" key="5">
    <source>
        <dbReference type="ARBA" id="ARBA00022989"/>
    </source>
</evidence>
<keyword evidence="8" id="KW-0807">Transducer</keyword>
<dbReference type="Proteomes" id="UP000625711">
    <property type="component" value="Unassembled WGS sequence"/>
</dbReference>
<keyword evidence="3 9" id="KW-0812">Transmembrane</keyword>
<feature type="domain" description="Methuselah N-terminal" evidence="11">
    <location>
        <begin position="52"/>
        <end position="157"/>
    </location>
</feature>
<feature type="transmembrane region" description="Helical" evidence="9">
    <location>
        <begin position="213"/>
        <end position="232"/>
    </location>
</feature>
<keyword evidence="4 10" id="KW-0732">Signal</keyword>
<dbReference type="GO" id="GO:0008528">
    <property type="term" value="F:G protein-coupled peptide receptor activity"/>
    <property type="evidence" value="ECO:0007669"/>
    <property type="project" value="TreeGrafter"/>
</dbReference>
<keyword evidence="13" id="KW-1185">Reference proteome</keyword>
<dbReference type="InterPro" id="IPR023311">
    <property type="entry name" value="Methusela_ecto_dom_2"/>
</dbReference>
<evidence type="ECO:0000256" key="6">
    <source>
        <dbReference type="ARBA" id="ARBA00023040"/>
    </source>
</evidence>
<keyword evidence="5 9" id="KW-1133">Transmembrane helix</keyword>
<evidence type="ECO:0000256" key="3">
    <source>
        <dbReference type="ARBA" id="ARBA00022692"/>
    </source>
</evidence>
<dbReference type="Gene3D" id="2.170.180.11">
    <property type="entry name" value="Methuselah ectodomain, domain 2"/>
    <property type="match status" value="1"/>
</dbReference>
<dbReference type="EMBL" id="JAACXV010000273">
    <property type="protein sequence ID" value="KAF7280829.1"/>
    <property type="molecule type" value="Genomic_DNA"/>
</dbReference>
<dbReference type="Pfam" id="PF06652">
    <property type="entry name" value="Methuselah_N"/>
    <property type="match status" value="1"/>
</dbReference>
<protein>
    <recommendedName>
        <fullName evidence="11">Methuselah N-terminal domain-containing protein</fullName>
    </recommendedName>
</protein>
<name>A0A834MJK0_RHYFE</name>
<keyword evidence="9" id="KW-0472">Membrane</keyword>
<feature type="transmembrane region" description="Helical" evidence="9">
    <location>
        <begin position="244"/>
        <end position="269"/>
    </location>
</feature>
<feature type="transmembrane region" description="Helical" evidence="9">
    <location>
        <begin position="363"/>
        <end position="380"/>
    </location>
</feature>
<proteinExistence type="inferred from homology"/>
<gene>
    <name evidence="12" type="ORF">GWI33_005487</name>
</gene>
<comment type="subcellular location">
    <subcellularLocation>
        <location evidence="1">Endomembrane system</location>
        <topology evidence="1">Multi-pass membrane protein</topology>
    </subcellularLocation>
</comment>
<dbReference type="SUPFAM" id="SSF63877">
    <property type="entry name" value="Methuselah ectodomain"/>
    <property type="match status" value="1"/>
</dbReference>
<feature type="signal peptide" evidence="10">
    <location>
        <begin position="1"/>
        <end position="19"/>
    </location>
</feature>
<dbReference type="Gene3D" id="1.20.1070.10">
    <property type="entry name" value="Rhodopsin 7-helix transmembrane proteins"/>
    <property type="match status" value="1"/>
</dbReference>
<evidence type="ECO:0000256" key="7">
    <source>
        <dbReference type="ARBA" id="ARBA00023170"/>
    </source>
</evidence>
<evidence type="ECO:0000259" key="11">
    <source>
        <dbReference type="Pfam" id="PF06652"/>
    </source>
</evidence>
<feature type="transmembrane region" description="Helical" evidence="9">
    <location>
        <begin position="281"/>
        <end position="301"/>
    </location>
</feature>
<comment type="caution">
    <text evidence="12">The sequence shown here is derived from an EMBL/GenBank/DDBJ whole genome shotgun (WGS) entry which is preliminary data.</text>
</comment>
<evidence type="ECO:0000313" key="12">
    <source>
        <dbReference type="EMBL" id="KAF7280829.1"/>
    </source>
</evidence>
<reference evidence="12" key="1">
    <citation type="submission" date="2020-08" db="EMBL/GenBank/DDBJ databases">
        <title>Genome sequencing and assembly of the red palm weevil Rhynchophorus ferrugineus.</title>
        <authorList>
            <person name="Dias G.B."/>
            <person name="Bergman C.M."/>
            <person name="Manee M."/>
        </authorList>
    </citation>
    <scope>NUCLEOTIDE SEQUENCE</scope>
    <source>
        <strain evidence="12">AA-2017</strain>
        <tissue evidence="12">Whole larva</tissue>
    </source>
</reference>
<keyword evidence="6" id="KW-0297">G-protein coupled receptor</keyword>